<name>A0AAW2LXM6_9LAMI</name>
<dbReference type="EMBL" id="JACGWK010000012">
    <property type="protein sequence ID" value="KAL0323527.1"/>
    <property type="molecule type" value="Genomic_DNA"/>
</dbReference>
<gene>
    <name evidence="2" type="ORF">Sangu_1972000</name>
</gene>
<comment type="caution">
    <text evidence="2">The sequence shown here is derived from an EMBL/GenBank/DDBJ whole genome shotgun (WGS) entry which is preliminary data.</text>
</comment>
<reference evidence="2" key="2">
    <citation type="journal article" date="2024" name="Plant">
        <title>Genomic evolution and insights into agronomic trait innovations of Sesamum species.</title>
        <authorList>
            <person name="Miao H."/>
            <person name="Wang L."/>
            <person name="Qu L."/>
            <person name="Liu H."/>
            <person name="Sun Y."/>
            <person name="Le M."/>
            <person name="Wang Q."/>
            <person name="Wei S."/>
            <person name="Zheng Y."/>
            <person name="Lin W."/>
            <person name="Duan Y."/>
            <person name="Cao H."/>
            <person name="Xiong S."/>
            <person name="Wang X."/>
            <person name="Wei L."/>
            <person name="Li C."/>
            <person name="Ma Q."/>
            <person name="Ju M."/>
            <person name="Zhao R."/>
            <person name="Li G."/>
            <person name="Mu C."/>
            <person name="Tian Q."/>
            <person name="Mei H."/>
            <person name="Zhang T."/>
            <person name="Gao T."/>
            <person name="Zhang H."/>
        </authorList>
    </citation>
    <scope>NUCLEOTIDE SEQUENCE</scope>
    <source>
        <strain evidence="2">G01</strain>
    </source>
</reference>
<dbReference type="AlphaFoldDB" id="A0AAW2LXM6"/>
<dbReference type="PANTHER" id="PTHR33670:SF1">
    <property type="entry name" value="OS09G0416300 PROTEIN"/>
    <property type="match status" value="1"/>
</dbReference>
<sequence>MRRKCYGPKICWLMRFRVPQTSCPRRRSFPANGSLTHLDANRRQHRKTSPKPDKRRFNAAAETKRSSHGGVSDVRQRVEVSGGGPVMGQVTLLRRGESLSSLASKVSGGSAEAPTQKPVDDLAVLGTVRIGPDLPEMVPKQIRLGAPSSGDIYAGSAFFSSPSPDLYLYLRSSTRGTQMIARANPYDDVLRGTCGACFVSNDFPNSKYD</sequence>
<evidence type="ECO:0000256" key="1">
    <source>
        <dbReference type="SAM" id="MobiDB-lite"/>
    </source>
</evidence>
<protein>
    <submittedName>
        <fullName evidence="2">Uncharacterized protein</fullName>
    </submittedName>
</protein>
<organism evidence="2">
    <name type="scientific">Sesamum angustifolium</name>
    <dbReference type="NCBI Taxonomy" id="2727405"/>
    <lineage>
        <taxon>Eukaryota</taxon>
        <taxon>Viridiplantae</taxon>
        <taxon>Streptophyta</taxon>
        <taxon>Embryophyta</taxon>
        <taxon>Tracheophyta</taxon>
        <taxon>Spermatophyta</taxon>
        <taxon>Magnoliopsida</taxon>
        <taxon>eudicotyledons</taxon>
        <taxon>Gunneridae</taxon>
        <taxon>Pentapetalae</taxon>
        <taxon>asterids</taxon>
        <taxon>lamiids</taxon>
        <taxon>Lamiales</taxon>
        <taxon>Pedaliaceae</taxon>
        <taxon>Sesamum</taxon>
    </lineage>
</organism>
<accession>A0AAW2LXM6</accession>
<evidence type="ECO:0000313" key="2">
    <source>
        <dbReference type="EMBL" id="KAL0323527.1"/>
    </source>
</evidence>
<reference evidence="2" key="1">
    <citation type="submission" date="2020-06" db="EMBL/GenBank/DDBJ databases">
        <authorList>
            <person name="Li T."/>
            <person name="Hu X."/>
            <person name="Zhang T."/>
            <person name="Song X."/>
            <person name="Zhang H."/>
            <person name="Dai N."/>
            <person name="Sheng W."/>
            <person name="Hou X."/>
            <person name="Wei L."/>
        </authorList>
    </citation>
    <scope>NUCLEOTIDE SEQUENCE</scope>
    <source>
        <strain evidence="2">G01</strain>
        <tissue evidence="2">Leaf</tissue>
    </source>
</reference>
<dbReference type="PANTHER" id="PTHR33670">
    <property type="entry name" value="SPLICING FACTOR, PROLINE- AND GLUTAMINE-RICH-LIKE"/>
    <property type="match status" value="1"/>
</dbReference>
<feature type="region of interest" description="Disordered" evidence="1">
    <location>
        <begin position="25"/>
        <end position="72"/>
    </location>
</feature>
<proteinExistence type="predicted"/>